<feature type="compositionally biased region" description="Low complexity" evidence="1">
    <location>
        <begin position="1"/>
        <end position="45"/>
    </location>
</feature>
<reference evidence="2 3" key="1">
    <citation type="journal article" date="2019" name="Environ. Microbiol.">
        <title>At the nexus of three kingdoms: the genome of the mycorrhizal fungus Gigaspora margarita provides insights into plant, endobacterial and fungal interactions.</title>
        <authorList>
            <person name="Venice F."/>
            <person name="Ghignone S."/>
            <person name="Salvioli di Fossalunga A."/>
            <person name="Amselem J."/>
            <person name="Novero M."/>
            <person name="Xianan X."/>
            <person name="Sedzielewska Toro K."/>
            <person name="Morin E."/>
            <person name="Lipzen A."/>
            <person name="Grigoriev I.V."/>
            <person name="Henrissat B."/>
            <person name="Martin F.M."/>
            <person name="Bonfante P."/>
        </authorList>
    </citation>
    <scope>NUCLEOTIDE SEQUENCE [LARGE SCALE GENOMIC DNA]</scope>
    <source>
        <strain evidence="2 3">BEG34</strain>
    </source>
</reference>
<comment type="caution">
    <text evidence="2">The sequence shown here is derived from an EMBL/GenBank/DDBJ whole genome shotgun (WGS) entry which is preliminary data.</text>
</comment>
<proteinExistence type="predicted"/>
<evidence type="ECO:0000256" key="1">
    <source>
        <dbReference type="SAM" id="MobiDB-lite"/>
    </source>
</evidence>
<accession>A0A8H3WV89</accession>
<gene>
    <name evidence="2" type="ORF">F8M41_015697</name>
</gene>
<feature type="region of interest" description="Disordered" evidence="1">
    <location>
        <begin position="1"/>
        <end position="132"/>
    </location>
</feature>
<keyword evidence="3" id="KW-1185">Reference proteome</keyword>
<dbReference type="EMBL" id="WTPW01003309">
    <property type="protein sequence ID" value="KAF0347922.1"/>
    <property type="molecule type" value="Genomic_DNA"/>
</dbReference>
<dbReference type="OrthoDB" id="2439441at2759"/>
<sequence length="132" mass="15429">MSSNKKTTTKTNDTITNDNNTTTAKTNNTTTNDNNTTTSTTNDNNPSENYYVPQTPPNPRPSQRTSNSNRQRRSRRNRYDDSTYDPREDDDYNVDEGRPLDNFSEENSEWCEENDFNEYENPGQRQERLNQN</sequence>
<feature type="compositionally biased region" description="Basic and acidic residues" evidence="1">
    <location>
        <begin position="77"/>
        <end position="86"/>
    </location>
</feature>
<organism evidence="2 3">
    <name type="scientific">Gigaspora margarita</name>
    <dbReference type="NCBI Taxonomy" id="4874"/>
    <lineage>
        <taxon>Eukaryota</taxon>
        <taxon>Fungi</taxon>
        <taxon>Fungi incertae sedis</taxon>
        <taxon>Mucoromycota</taxon>
        <taxon>Glomeromycotina</taxon>
        <taxon>Glomeromycetes</taxon>
        <taxon>Diversisporales</taxon>
        <taxon>Gigasporaceae</taxon>
        <taxon>Gigaspora</taxon>
    </lineage>
</organism>
<protein>
    <submittedName>
        <fullName evidence="2">Uncharacterized protein</fullName>
    </submittedName>
</protein>
<evidence type="ECO:0000313" key="3">
    <source>
        <dbReference type="Proteomes" id="UP000439903"/>
    </source>
</evidence>
<dbReference type="Proteomes" id="UP000439903">
    <property type="component" value="Unassembled WGS sequence"/>
</dbReference>
<evidence type="ECO:0000313" key="2">
    <source>
        <dbReference type="EMBL" id="KAF0347922.1"/>
    </source>
</evidence>
<feature type="compositionally biased region" description="Acidic residues" evidence="1">
    <location>
        <begin position="103"/>
        <end position="118"/>
    </location>
</feature>
<name>A0A8H3WV89_GIGMA</name>
<dbReference type="AlphaFoldDB" id="A0A8H3WV89"/>